<evidence type="ECO:0000313" key="2">
    <source>
        <dbReference type="Proteomes" id="UP000828390"/>
    </source>
</evidence>
<protein>
    <recommendedName>
        <fullName evidence="3">B box-type domain-containing protein</fullName>
    </recommendedName>
</protein>
<gene>
    <name evidence="1" type="ORF">DPMN_057065</name>
</gene>
<reference evidence="1" key="1">
    <citation type="journal article" date="2019" name="bioRxiv">
        <title>The Genome of the Zebra Mussel, Dreissena polymorpha: A Resource for Invasive Species Research.</title>
        <authorList>
            <person name="McCartney M.A."/>
            <person name="Auch B."/>
            <person name="Kono T."/>
            <person name="Mallez S."/>
            <person name="Zhang Y."/>
            <person name="Obille A."/>
            <person name="Becker A."/>
            <person name="Abrahante J.E."/>
            <person name="Garbe J."/>
            <person name="Badalamenti J.P."/>
            <person name="Herman A."/>
            <person name="Mangelson H."/>
            <person name="Liachko I."/>
            <person name="Sullivan S."/>
            <person name="Sone E.D."/>
            <person name="Koren S."/>
            <person name="Silverstein K.A.T."/>
            <person name="Beckman K.B."/>
            <person name="Gohl D.M."/>
        </authorList>
    </citation>
    <scope>NUCLEOTIDE SEQUENCE</scope>
    <source>
        <strain evidence="1">Duluth1</strain>
        <tissue evidence="1">Whole animal</tissue>
    </source>
</reference>
<evidence type="ECO:0000313" key="1">
    <source>
        <dbReference type="EMBL" id="KAH3731060.1"/>
    </source>
</evidence>
<comment type="caution">
    <text evidence="1">The sequence shown here is derived from an EMBL/GenBank/DDBJ whole genome shotgun (WGS) entry which is preliminary data.</text>
</comment>
<reference evidence="1" key="2">
    <citation type="submission" date="2020-11" db="EMBL/GenBank/DDBJ databases">
        <authorList>
            <person name="McCartney M.A."/>
            <person name="Auch B."/>
            <person name="Kono T."/>
            <person name="Mallez S."/>
            <person name="Becker A."/>
            <person name="Gohl D.M."/>
            <person name="Silverstein K.A.T."/>
            <person name="Koren S."/>
            <person name="Bechman K.B."/>
            <person name="Herman A."/>
            <person name="Abrahante J.E."/>
            <person name="Garbe J."/>
        </authorList>
    </citation>
    <scope>NUCLEOTIDE SEQUENCE</scope>
    <source>
        <strain evidence="1">Duluth1</strain>
        <tissue evidence="1">Whole animal</tissue>
    </source>
</reference>
<keyword evidence="2" id="KW-1185">Reference proteome</keyword>
<dbReference type="AlphaFoldDB" id="A0A9D4CVS6"/>
<dbReference type="CDD" id="cd19757">
    <property type="entry name" value="Bbox1"/>
    <property type="match status" value="1"/>
</dbReference>
<organism evidence="1 2">
    <name type="scientific">Dreissena polymorpha</name>
    <name type="common">Zebra mussel</name>
    <name type="synonym">Mytilus polymorpha</name>
    <dbReference type="NCBI Taxonomy" id="45954"/>
    <lineage>
        <taxon>Eukaryota</taxon>
        <taxon>Metazoa</taxon>
        <taxon>Spiralia</taxon>
        <taxon>Lophotrochozoa</taxon>
        <taxon>Mollusca</taxon>
        <taxon>Bivalvia</taxon>
        <taxon>Autobranchia</taxon>
        <taxon>Heteroconchia</taxon>
        <taxon>Euheterodonta</taxon>
        <taxon>Imparidentia</taxon>
        <taxon>Neoheterodontei</taxon>
        <taxon>Myida</taxon>
        <taxon>Dreissenoidea</taxon>
        <taxon>Dreissenidae</taxon>
        <taxon>Dreissena</taxon>
    </lineage>
</organism>
<dbReference type="Proteomes" id="UP000828390">
    <property type="component" value="Unassembled WGS sequence"/>
</dbReference>
<dbReference type="EMBL" id="JAIWYP010000012">
    <property type="protein sequence ID" value="KAH3731060.1"/>
    <property type="molecule type" value="Genomic_DNA"/>
</dbReference>
<name>A0A9D4CVS6_DREPO</name>
<sequence>MPSVGRNVSNRGNTCDFIGECTVTQSCEPRMKTNPSKVATLFCKDCHEFLCETCRNPNIAYKSGQHGLVIIQERESSKVVVDMTRMYMCKEHGKELIFSAKTILNYAALPV</sequence>
<accession>A0A9D4CVS6</accession>
<proteinExistence type="predicted"/>
<evidence type="ECO:0008006" key="3">
    <source>
        <dbReference type="Google" id="ProtNLM"/>
    </source>
</evidence>